<proteinExistence type="predicted"/>
<gene>
    <name evidence="2" type="ORF">RUM43_007500</name>
</gene>
<accession>A0AAN8P8M1</accession>
<evidence type="ECO:0000256" key="1">
    <source>
        <dbReference type="SAM" id="MobiDB-lite"/>
    </source>
</evidence>
<name>A0AAN8P8M1_POLSC</name>
<feature type="compositionally biased region" description="Acidic residues" evidence="1">
    <location>
        <begin position="51"/>
        <end position="61"/>
    </location>
</feature>
<comment type="caution">
    <text evidence="2">The sequence shown here is derived from an EMBL/GenBank/DDBJ whole genome shotgun (WGS) entry which is preliminary data.</text>
</comment>
<sequence>MKKEVNVTICPIRIGTDQRKPRNVRTGADVIEERKEKVNLEEDRSGKGTQVDEESDEEEKEDDSKGRRRG</sequence>
<feature type="region of interest" description="Disordered" evidence="1">
    <location>
        <begin position="19"/>
        <end position="70"/>
    </location>
</feature>
<reference evidence="2 3" key="1">
    <citation type="submission" date="2023-10" db="EMBL/GenBank/DDBJ databases">
        <title>Genomes of two closely related lineages of the louse Polyplax serrata with different host specificities.</title>
        <authorList>
            <person name="Martinu J."/>
            <person name="Tarabai H."/>
            <person name="Stefka J."/>
            <person name="Hypsa V."/>
        </authorList>
    </citation>
    <scope>NUCLEOTIDE SEQUENCE [LARGE SCALE GENOMIC DNA]</scope>
    <source>
        <strain evidence="2">HR10_N</strain>
    </source>
</reference>
<organism evidence="2 3">
    <name type="scientific">Polyplax serrata</name>
    <name type="common">Common mouse louse</name>
    <dbReference type="NCBI Taxonomy" id="468196"/>
    <lineage>
        <taxon>Eukaryota</taxon>
        <taxon>Metazoa</taxon>
        <taxon>Ecdysozoa</taxon>
        <taxon>Arthropoda</taxon>
        <taxon>Hexapoda</taxon>
        <taxon>Insecta</taxon>
        <taxon>Pterygota</taxon>
        <taxon>Neoptera</taxon>
        <taxon>Paraneoptera</taxon>
        <taxon>Psocodea</taxon>
        <taxon>Troctomorpha</taxon>
        <taxon>Phthiraptera</taxon>
        <taxon>Anoplura</taxon>
        <taxon>Polyplacidae</taxon>
        <taxon>Polyplax</taxon>
    </lineage>
</organism>
<evidence type="ECO:0000313" key="3">
    <source>
        <dbReference type="Proteomes" id="UP001372834"/>
    </source>
</evidence>
<protein>
    <submittedName>
        <fullName evidence="2">Uncharacterized protein</fullName>
    </submittedName>
</protein>
<feature type="compositionally biased region" description="Basic and acidic residues" evidence="1">
    <location>
        <begin position="31"/>
        <end position="46"/>
    </location>
</feature>
<dbReference type="EMBL" id="JAWJWE010000003">
    <property type="protein sequence ID" value="KAK6639230.1"/>
    <property type="molecule type" value="Genomic_DNA"/>
</dbReference>
<evidence type="ECO:0000313" key="2">
    <source>
        <dbReference type="EMBL" id="KAK6639230.1"/>
    </source>
</evidence>
<dbReference type="AlphaFoldDB" id="A0AAN8P8M1"/>
<dbReference type="Proteomes" id="UP001372834">
    <property type="component" value="Unassembled WGS sequence"/>
</dbReference>